<dbReference type="Proteomes" id="UP000567179">
    <property type="component" value="Unassembled WGS sequence"/>
</dbReference>
<feature type="compositionally biased region" description="Low complexity" evidence="1">
    <location>
        <begin position="318"/>
        <end position="335"/>
    </location>
</feature>
<evidence type="ECO:0000256" key="1">
    <source>
        <dbReference type="SAM" id="MobiDB-lite"/>
    </source>
</evidence>
<feature type="compositionally biased region" description="Low complexity" evidence="1">
    <location>
        <begin position="198"/>
        <end position="211"/>
    </location>
</feature>
<feature type="compositionally biased region" description="Polar residues" evidence="1">
    <location>
        <begin position="167"/>
        <end position="184"/>
    </location>
</feature>
<dbReference type="PANTHER" id="PTHR28031">
    <property type="entry name" value="PROLINE-RICH PROTEIN HUA1"/>
    <property type="match status" value="1"/>
</dbReference>
<feature type="region of interest" description="Disordered" evidence="1">
    <location>
        <begin position="318"/>
        <end position="353"/>
    </location>
</feature>
<comment type="caution">
    <text evidence="2">The sequence shown here is derived from an EMBL/GenBank/DDBJ whole genome shotgun (WGS) entry which is preliminary data.</text>
</comment>
<protein>
    <submittedName>
        <fullName evidence="2">Uncharacterized protein</fullName>
    </submittedName>
</protein>
<dbReference type="EMBL" id="JAACJJ010000043">
    <property type="protein sequence ID" value="KAF5315043.1"/>
    <property type="molecule type" value="Genomic_DNA"/>
</dbReference>
<feature type="compositionally biased region" description="Pro residues" evidence="1">
    <location>
        <begin position="336"/>
        <end position="353"/>
    </location>
</feature>
<sequence length="437" mass="46188">MSTLAVPNDSPSANPFRSSPATPNATGNGQALGEIAPPNSSTSSGERTDTRGPPSMQLDGRDLEVDEPPPYTLDPSMAGDTILEQGPRRPFQQAPAPRAPASSPPQNPHWARVQSHVNPTPTGSSTLSSLNALGESLFQQLRTTLNPPLSRQNTGRSSWSGYPGQGQPATYSPQNALPTPNASQSSHLNLPPPPRHPSSPMASTNSSSGTSDFARDFYAAGAGDQPRSEGGYAPPAGPPPTQRGGSNASNNVPDDGRPTTTPAVGHPLLKDGKLLVYPKNYTCEKCNNVGYKKADPSRPCRRCWNKYSKPFTGPLAYSFSPESSSNPTSNFQRPLPHIPPPAPPPVPPNFSLNPPPAHFGEGGYMTNHHGGFYAPPTGIRPVSFPPPSPGSVVYMAGDPRIGGRLCWRCNGKGNTSFLLLDRITCEVCGGVGRTFDH</sequence>
<organism evidence="2 3">
    <name type="scientific">Psilocybe cf. subviscida</name>
    <dbReference type="NCBI Taxonomy" id="2480587"/>
    <lineage>
        <taxon>Eukaryota</taxon>
        <taxon>Fungi</taxon>
        <taxon>Dikarya</taxon>
        <taxon>Basidiomycota</taxon>
        <taxon>Agaricomycotina</taxon>
        <taxon>Agaricomycetes</taxon>
        <taxon>Agaricomycetidae</taxon>
        <taxon>Agaricales</taxon>
        <taxon>Agaricineae</taxon>
        <taxon>Strophariaceae</taxon>
        <taxon>Psilocybe</taxon>
    </lineage>
</organism>
<dbReference type="GO" id="GO:0005737">
    <property type="term" value="C:cytoplasm"/>
    <property type="evidence" value="ECO:0007669"/>
    <property type="project" value="TreeGrafter"/>
</dbReference>
<keyword evidence="3" id="KW-1185">Reference proteome</keyword>
<dbReference type="PANTHER" id="PTHR28031:SF1">
    <property type="entry name" value="PROLINE-RICH PROTEIN HUA1"/>
    <property type="match status" value="1"/>
</dbReference>
<feature type="compositionally biased region" description="Low complexity" evidence="1">
    <location>
        <begin position="88"/>
        <end position="101"/>
    </location>
</feature>
<dbReference type="OrthoDB" id="2405700at2759"/>
<accession>A0A8H5EWX3</accession>
<feature type="compositionally biased region" description="Polar residues" evidence="1">
    <location>
        <begin position="137"/>
        <end position="160"/>
    </location>
</feature>
<feature type="compositionally biased region" description="Low complexity" evidence="1">
    <location>
        <begin position="119"/>
        <end position="130"/>
    </location>
</feature>
<evidence type="ECO:0000313" key="2">
    <source>
        <dbReference type="EMBL" id="KAF5315043.1"/>
    </source>
</evidence>
<feature type="compositionally biased region" description="Polar residues" evidence="1">
    <location>
        <begin position="1"/>
        <end position="29"/>
    </location>
</feature>
<evidence type="ECO:0000313" key="3">
    <source>
        <dbReference type="Proteomes" id="UP000567179"/>
    </source>
</evidence>
<dbReference type="AlphaFoldDB" id="A0A8H5EWX3"/>
<feature type="compositionally biased region" description="Polar residues" evidence="1">
    <location>
        <begin position="246"/>
        <end position="262"/>
    </location>
</feature>
<gene>
    <name evidence="2" type="ORF">D9619_007418</name>
</gene>
<feature type="region of interest" description="Disordered" evidence="1">
    <location>
        <begin position="1"/>
        <end position="267"/>
    </location>
</feature>
<reference evidence="2 3" key="1">
    <citation type="journal article" date="2020" name="ISME J.">
        <title>Uncovering the hidden diversity of litter-decomposition mechanisms in mushroom-forming fungi.</title>
        <authorList>
            <person name="Floudas D."/>
            <person name="Bentzer J."/>
            <person name="Ahren D."/>
            <person name="Johansson T."/>
            <person name="Persson P."/>
            <person name="Tunlid A."/>
        </authorList>
    </citation>
    <scope>NUCLEOTIDE SEQUENCE [LARGE SCALE GENOMIC DNA]</scope>
    <source>
        <strain evidence="2 3">CBS 101986</strain>
    </source>
</reference>
<proteinExistence type="predicted"/>
<name>A0A8H5EWX3_9AGAR</name>
<dbReference type="InterPro" id="IPR038910">
    <property type="entry name" value="Hua1-like"/>
</dbReference>